<evidence type="ECO:0000256" key="2">
    <source>
        <dbReference type="ARBA" id="ARBA00022679"/>
    </source>
</evidence>
<keyword evidence="3 5" id="KW-0012">Acyltransferase</keyword>
<dbReference type="InterPro" id="IPR002123">
    <property type="entry name" value="Plipid/glycerol_acylTrfase"/>
</dbReference>
<feature type="domain" description="Phospholipid/glycerol acyltransferase" evidence="4">
    <location>
        <begin position="40"/>
        <end position="160"/>
    </location>
</feature>
<dbReference type="SMART" id="SM00563">
    <property type="entry name" value="PlsC"/>
    <property type="match status" value="1"/>
</dbReference>
<accession>A0A7V6DR77</accession>
<gene>
    <name evidence="5" type="ORF">ENV52_14550</name>
</gene>
<dbReference type="GO" id="GO:0003841">
    <property type="term" value="F:1-acylglycerol-3-phosphate O-acyltransferase activity"/>
    <property type="evidence" value="ECO:0007669"/>
    <property type="project" value="TreeGrafter"/>
</dbReference>
<dbReference type="Pfam" id="PF01553">
    <property type="entry name" value="Acyltransferase"/>
    <property type="match status" value="1"/>
</dbReference>
<keyword evidence="2 5" id="KW-0808">Transferase</keyword>
<dbReference type="GO" id="GO:0006654">
    <property type="term" value="P:phosphatidic acid biosynthetic process"/>
    <property type="evidence" value="ECO:0007669"/>
    <property type="project" value="TreeGrafter"/>
</dbReference>
<name>A0A7V6DR77_9BACT</name>
<dbReference type="CDD" id="cd07989">
    <property type="entry name" value="LPLAT_AGPAT-like"/>
    <property type="match status" value="1"/>
</dbReference>
<dbReference type="EMBL" id="DTGR01000221">
    <property type="protein sequence ID" value="HHS30906.1"/>
    <property type="molecule type" value="Genomic_DNA"/>
</dbReference>
<evidence type="ECO:0000313" key="5">
    <source>
        <dbReference type="EMBL" id="HHS30906.1"/>
    </source>
</evidence>
<comment type="caution">
    <text evidence="5">The sequence shown here is derived from an EMBL/GenBank/DDBJ whole genome shotgun (WGS) entry which is preliminary data.</text>
</comment>
<dbReference type="PANTHER" id="PTHR10434:SF11">
    <property type="entry name" value="1-ACYL-SN-GLYCEROL-3-PHOSPHATE ACYLTRANSFERASE"/>
    <property type="match status" value="1"/>
</dbReference>
<protein>
    <submittedName>
        <fullName evidence="5">1-acyl-sn-glycerol-3-phosphate acyltransferase</fullName>
    </submittedName>
</protein>
<organism evidence="5">
    <name type="scientific">Desulfobacca acetoxidans</name>
    <dbReference type="NCBI Taxonomy" id="60893"/>
    <lineage>
        <taxon>Bacteria</taxon>
        <taxon>Pseudomonadati</taxon>
        <taxon>Thermodesulfobacteriota</taxon>
        <taxon>Desulfobaccia</taxon>
        <taxon>Desulfobaccales</taxon>
        <taxon>Desulfobaccaceae</taxon>
        <taxon>Desulfobacca</taxon>
    </lineage>
</organism>
<evidence type="ECO:0000259" key="4">
    <source>
        <dbReference type="SMART" id="SM00563"/>
    </source>
</evidence>
<evidence type="ECO:0000256" key="3">
    <source>
        <dbReference type="ARBA" id="ARBA00023315"/>
    </source>
</evidence>
<comment type="pathway">
    <text evidence="1">Lipid metabolism.</text>
</comment>
<proteinExistence type="predicted"/>
<dbReference type="SUPFAM" id="SSF69593">
    <property type="entry name" value="Glycerol-3-phosphate (1)-acyltransferase"/>
    <property type="match status" value="1"/>
</dbReference>
<sequence length="222" mass="24634">MSSLSPVIYRFCRGVLRQTWARLHPVQVEGLEHLPAMGPAIICPKHQRWEDIIAVGVALPPPLYYIAKAELFVNHLQGEFLRALGGVPVDRQNPRATLSSFRQLLPLLQQHAYIVLFPEGTYFRGRMGPGKHRLVKMILKLQEQNGLEPLPFVPVGLSYDEPPRSSGRRVTVRVGTPLFAPGAKQGEALTRAIMEKIAGLCEGQETVAAAPPEPAYTWFARG</sequence>
<dbReference type="AlphaFoldDB" id="A0A7V6DR77"/>
<dbReference type="PANTHER" id="PTHR10434">
    <property type="entry name" value="1-ACYL-SN-GLYCEROL-3-PHOSPHATE ACYLTRANSFERASE"/>
    <property type="match status" value="1"/>
</dbReference>
<reference evidence="5" key="1">
    <citation type="journal article" date="2020" name="mSystems">
        <title>Genome- and Community-Level Interaction Insights into Carbon Utilization and Element Cycling Functions of Hydrothermarchaeota in Hydrothermal Sediment.</title>
        <authorList>
            <person name="Zhou Z."/>
            <person name="Liu Y."/>
            <person name="Xu W."/>
            <person name="Pan J."/>
            <person name="Luo Z.H."/>
            <person name="Li M."/>
        </authorList>
    </citation>
    <scope>NUCLEOTIDE SEQUENCE [LARGE SCALE GENOMIC DNA]</scope>
    <source>
        <strain evidence="5">SpSt-767</strain>
    </source>
</reference>
<evidence type="ECO:0000256" key="1">
    <source>
        <dbReference type="ARBA" id="ARBA00005189"/>
    </source>
</evidence>